<dbReference type="Pfam" id="PF00560">
    <property type="entry name" value="LRR_1"/>
    <property type="match status" value="3"/>
</dbReference>
<dbReference type="GO" id="GO:0004672">
    <property type="term" value="F:protein kinase activity"/>
    <property type="evidence" value="ECO:0007669"/>
    <property type="project" value="InterPro"/>
</dbReference>
<dbReference type="Proteomes" id="UP001153555">
    <property type="component" value="Unassembled WGS sequence"/>
</dbReference>
<evidence type="ECO:0000256" key="2">
    <source>
        <dbReference type="ARBA" id="ARBA00022614"/>
    </source>
</evidence>
<dbReference type="Gene3D" id="1.10.510.10">
    <property type="entry name" value="Transferase(Phosphotransferase) domain 1"/>
    <property type="match status" value="1"/>
</dbReference>
<evidence type="ECO:0000256" key="4">
    <source>
        <dbReference type="ARBA" id="ARBA00022737"/>
    </source>
</evidence>
<evidence type="ECO:0000259" key="7">
    <source>
        <dbReference type="PROSITE" id="PS50011"/>
    </source>
</evidence>
<comment type="subcellular location">
    <subcellularLocation>
        <location evidence="1">Membrane</location>
    </subcellularLocation>
</comment>
<dbReference type="PANTHER" id="PTHR48003:SF5">
    <property type="entry name" value="OS07G0626500 PROTEIN"/>
    <property type="match status" value="1"/>
</dbReference>
<dbReference type="SUPFAM" id="SSF52058">
    <property type="entry name" value="L domain-like"/>
    <property type="match status" value="1"/>
</dbReference>
<proteinExistence type="predicted"/>
<keyword evidence="8" id="KW-0808">Transferase</keyword>
<evidence type="ECO:0000256" key="5">
    <source>
        <dbReference type="ARBA" id="ARBA00022989"/>
    </source>
</evidence>
<dbReference type="EMBL" id="CACSLK010000984">
    <property type="protein sequence ID" value="CAA0806404.1"/>
    <property type="molecule type" value="Genomic_DNA"/>
</dbReference>
<dbReference type="PROSITE" id="PS51450">
    <property type="entry name" value="LRR"/>
    <property type="match status" value="1"/>
</dbReference>
<evidence type="ECO:0000256" key="3">
    <source>
        <dbReference type="ARBA" id="ARBA00022692"/>
    </source>
</evidence>
<protein>
    <submittedName>
        <fullName evidence="8">Probable inactive receptor kinase</fullName>
    </submittedName>
</protein>
<evidence type="ECO:0000313" key="8">
    <source>
        <dbReference type="EMBL" id="CAA0806404.1"/>
    </source>
</evidence>
<gene>
    <name evidence="8" type="ORF">SHERM_09294</name>
</gene>
<keyword evidence="3" id="KW-0812">Transmembrane</keyword>
<keyword evidence="9" id="KW-1185">Reference proteome</keyword>
<dbReference type="SUPFAM" id="SSF56112">
    <property type="entry name" value="Protein kinase-like (PK-like)"/>
    <property type="match status" value="1"/>
</dbReference>
<dbReference type="Pfam" id="PF00069">
    <property type="entry name" value="Pkinase"/>
    <property type="match status" value="1"/>
</dbReference>
<dbReference type="PANTHER" id="PTHR48003">
    <property type="entry name" value="OS07G0626500 PROTEIN"/>
    <property type="match status" value="1"/>
</dbReference>
<dbReference type="GO" id="GO:0016020">
    <property type="term" value="C:membrane"/>
    <property type="evidence" value="ECO:0007669"/>
    <property type="project" value="UniProtKB-SubCell"/>
</dbReference>
<organism evidence="8 9">
    <name type="scientific">Striga hermonthica</name>
    <name type="common">Purple witchweed</name>
    <name type="synonym">Buchnera hermonthica</name>
    <dbReference type="NCBI Taxonomy" id="68872"/>
    <lineage>
        <taxon>Eukaryota</taxon>
        <taxon>Viridiplantae</taxon>
        <taxon>Streptophyta</taxon>
        <taxon>Embryophyta</taxon>
        <taxon>Tracheophyta</taxon>
        <taxon>Spermatophyta</taxon>
        <taxon>Magnoliopsida</taxon>
        <taxon>eudicotyledons</taxon>
        <taxon>Gunneridae</taxon>
        <taxon>Pentapetalae</taxon>
        <taxon>asterids</taxon>
        <taxon>lamiids</taxon>
        <taxon>Lamiales</taxon>
        <taxon>Orobanchaceae</taxon>
        <taxon>Buchnereae</taxon>
        <taxon>Striga</taxon>
    </lineage>
</organism>
<dbReference type="Gene3D" id="3.80.10.10">
    <property type="entry name" value="Ribonuclease Inhibitor"/>
    <property type="match status" value="1"/>
</dbReference>
<name>A0A9N7R066_STRHE</name>
<accession>A0A9N7R066</accession>
<comment type="caution">
    <text evidence="8">The sequence shown here is derived from an EMBL/GenBank/DDBJ whole genome shotgun (WGS) entry which is preliminary data.</text>
</comment>
<dbReference type="AlphaFoldDB" id="A0A9N7R066"/>
<sequence length="259" mass="28753">MSVMKNWNHNLEALDLSSNGLRGSLPSLTHFEKMTLFSIRNNSLEGPLPLTLGHKLVTVDLSSNRFDGPIPHSFLTSVTITNLNLSDNHLTGPIPIQDSHTTKLLLIPTILPMKSLDLSNNALNGELPSNIGFAKEMKKIGYIRHQNIVPLRAYYWGPREQERLILADYVLGDSLALHLYGKFPLSFNQRLTVATDIARCLLFLHDRGLPHGNLKPTNIILCGPNYTVQLTDYGLHRLMTRAGIAEQILNLGGPRLPGA</sequence>
<evidence type="ECO:0000256" key="6">
    <source>
        <dbReference type="ARBA" id="ARBA00023136"/>
    </source>
</evidence>
<keyword evidence="8" id="KW-0418">Kinase</keyword>
<reference evidence="8" key="1">
    <citation type="submission" date="2019-12" db="EMBL/GenBank/DDBJ databases">
        <authorList>
            <person name="Scholes J."/>
        </authorList>
    </citation>
    <scope>NUCLEOTIDE SEQUENCE</scope>
</reference>
<dbReference type="OrthoDB" id="5789657at2759"/>
<dbReference type="InterPro" id="IPR032675">
    <property type="entry name" value="LRR_dom_sf"/>
</dbReference>
<dbReference type="PROSITE" id="PS50011">
    <property type="entry name" value="PROTEIN_KINASE_DOM"/>
    <property type="match status" value="1"/>
</dbReference>
<keyword evidence="6" id="KW-0472">Membrane</keyword>
<feature type="domain" description="Protein kinase" evidence="7">
    <location>
        <begin position="11"/>
        <end position="259"/>
    </location>
</feature>
<keyword evidence="4" id="KW-0677">Repeat</keyword>
<keyword evidence="5" id="KW-1133">Transmembrane helix</keyword>
<evidence type="ECO:0000256" key="1">
    <source>
        <dbReference type="ARBA" id="ARBA00004370"/>
    </source>
</evidence>
<dbReference type="InterPro" id="IPR000719">
    <property type="entry name" value="Prot_kinase_dom"/>
</dbReference>
<keyword evidence="8" id="KW-0675">Receptor</keyword>
<dbReference type="InterPro" id="IPR053059">
    <property type="entry name" value="Inactive_SerThr-Kinase_ABA"/>
</dbReference>
<keyword evidence="2" id="KW-0433">Leucine-rich repeat</keyword>
<dbReference type="InterPro" id="IPR011009">
    <property type="entry name" value="Kinase-like_dom_sf"/>
</dbReference>
<dbReference type="InterPro" id="IPR001611">
    <property type="entry name" value="Leu-rich_rpt"/>
</dbReference>
<evidence type="ECO:0000313" key="9">
    <source>
        <dbReference type="Proteomes" id="UP001153555"/>
    </source>
</evidence>
<dbReference type="GO" id="GO:0005524">
    <property type="term" value="F:ATP binding"/>
    <property type="evidence" value="ECO:0007669"/>
    <property type="project" value="InterPro"/>
</dbReference>